<feature type="region of interest" description="Disordered" evidence="1">
    <location>
        <begin position="195"/>
        <end position="221"/>
    </location>
</feature>
<evidence type="ECO:0000313" key="2">
    <source>
        <dbReference type="EMBL" id="PHJ19800.1"/>
    </source>
</evidence>
<sequence length="890" mass="99569">MARVSSPSFQCQVLPSFCRCNPFFFFSFSSPSLFLFLLPFHLLLQSPFSIFFLIRSQSPPSSSVSLGGVVVSAFSLDERQIEETQENFSFPSFRRSSFQDDKAENFVSRDLHFRPRRSLRPSSFSFSPNEANLQEGDLFGSGVPTPHDFPTSRLLDFLEQQLFPEASADQEELFLSPFVSRLSEKLLSLQDEDYSSSSPSIVVTGPSPEIISSKSHRERDIARPAVYTPQGAGEQHADNVGLSQQDQEVNPPHPKGQRIDGLLHHYEGPRHPHQGRERRENSLNSLLSRPLFFKTMDRESPSRKRRRSLHTRHQNTSVLNTSSSFPSSFSPPSSSPFSSSFSGPFLSASLPSKSPASTSSWRQEIYPLPLDHLSILSPDMFFSSSSPLASVFSSSPLSHKTSSPLLSSSSTSPSSTLGLQHFSHHPRVLSSADRDTPREEEEERNSHLSSPALSSPSSSSPDGEPPSSSKGTRFFPLGFVPYFRRYATTTTTTATSSSLLSSPDGGSHFVILDTELRGLLLTFLYDLLLFFLALLCWTRLRVYRGDHICSSSSTLQLHQPTSQIASSSSSPLERGHEDKKLMDLADEKRRKEEEENTKRGEEKSHEELLNGDKAIVIGRKSIDDGDVDAGTEEGGEEDEERKRERGREDEQREEEHARERGGGGEEEDDEKRKRRCLICTEKGCVSCVLCPCRCVLGTYRLVVCTWKTLHSVGVYMKQPYSLLHLKSCTDRERRKKSRLDRGFTEKEEEAMEEEEQATTEALDSQTPCNLSSSSSLLPISQAHVSSHSGGEEGIERERKKKKGEEEEEDGSGGAAKEDEEERRRTRRGRDDQDEEEEEEEEEERRSGCPSTSDEDNSVFDYTCLRGDLAAYLYFLSIAGACCKALGLAGR</sequence>
<feature type="compositionally biased region" description="Low complexity" evidence="1">
    <location>
        <begin position="402"/>
        <end position="417"/>
    </location>
</feature>
<feature type="compositionally biased region" description="Basic residues" evidence="1">
    <location>
        <begin position="303"/>
        <end position="313"/>
    </location>
</feature>
<gene>
    <name evidence="2" type="ORF">CSUI_006369</name>
</gene>
<feature type="region of interest" description="Disordered" evidence="1">
    <location>
        <begin position="623"/>
        <end position="667"/>
    </location>
</feature>
<comment type="caution">
    <text evidence="2">The sequence shown here is derived from an EMBL/GenBank/DDBJ whole genome shotgun (WGS) entry which is preliminary data.</text>
</comment>
<feature type="compositionally biased region" description="Acidic residues" evidence="1">
    <location>
        <begin position="746"/>
        <end position="757"/>
    </location>
</feature>
<proteinExistence type="predicted"/>
<evidence type="ECO:0000313" key="3">
    <source>
        <dbReference type="Proteomes" id="UP000221165"/>
    </source>
</evidence>
<feature type="region of interest" description="Disordered" evidence="1">
    <location>
        <begin position="243"/>
        <end position="329"/>
    </location>
</feature>
<feature type="compositionally biased region" description="Polar residues" evidence="1">
    <location>
        <begin position="552"/>
        <end position="565"/>
    </location>
</feature>
<dbReference type="Proteomes" id="UP000221165">
    <property type="component" value="Unassembled WGS sequence"/>
</dbReference>
<dbReference type="GeneID" id="94429743"/>
<dbReference type="AlphaFoldDB" id="A0A2C6KH38"/>
<feature type="compositionally biased region" description="Acidic residues" evidence="1">
    <location>
        <begin position="624"/>
        <end position="639"/>
    </location>
</feature>
<accession>A0A2C6KH38</accession>
<reference evidence="2 3" key="1">
    <citation type="journal article" date="2017" name="Int. J. Parasitol.">
        <title>The genome of the protozoan parasite Cystoisospora suis and a reverse vaccinology approach to identify vaccine candidates.</title>
        <authorList>
            <person name="Palmieri N."/>
            <person name="Shrestha A."/>
            <person name="Ruttkowski B."/>
            <person name="Beck T."/>
            <person name="Vogl C."/>
            <person name="Tomley F."/>
            <person name="Blake D.P."/>
            <person name="Joachim A."/>
        </authorList>
    </citation>
    <scope>NUCLEOTIDE SEQUENCE [LARGE SCALE GENOMIC DNA]</scope>
    <source>
        <strain evidence="2 3">Wien I</strain>
    </source>
</reference>
<name>A0A2C6KH38_9APIC</name>
<evidence type="ECO:0000256" key="1">
    <source>
        <dbReference type="SAM" id="MobiDB-lite"/>
    </source>
</evidence>
<feature type="compositionally biased region" description="Basic and acidic residues" evidence="1">
    <location>
        <begin position="257"/>
        <end position="281"/>
    </location>
</feature>
<dbReference type="VEuPathDB" id="ToxoDB:CSUI_006369"/>
<feature type="compositionally biased region" description="Basic and acidic residues" evidence="1">
    <location>
        <begin position="640"/>
        <end position="663"/>
    </location>
</feature>
<feature type="region of interest" description="Disordered" evidence="1">
    <location>
        <begin position="402"/>
        <end position="472"/>
    </location>
</feature>
<organism evidence="2 3">
    <name type="scientific">Cystoisospora suis</name>
    <dbReference type="NCBI Taxonomy" id="483139"/>
    <lineage>
        <taxon>Eukaryota</taxon>
        <taxon>Sar</taxon>
        <taxon>Alveolata</taxon>
        <taxon>Apicomplexa</taxon>
        <taxon>Conoidasida</taxon>
        <taxon>Coccidia</taxon>
        <taxon>Eucoccidiorida</taxon>
        <taxon>Eimeriorina</taxon>
        <taxon>Sarcocystidae</taxon>
        <taxon>Cystoisospora</taxon>
    </lineage>
</organism>
<feature type="compositionally biased region" description="Acidic residues" evidence="1">
    <location>
        <begin position="831"/>
        <end position="842"/>
    </location>
</feature>
<feature type="region of interest" description="Disordered" evidence="1">
    <location>
        <begin position="737"/>
        <end position="857"/>
    </location>
</feature>
<protein>
    <submittedName>
        <fullName evidence="2">Tranport-associated late exocytosis</fullName>
    </submittedName>
</protein>
<dbReference type="RefSeq" id="XP_067921493.1">
    <property type="nucleotide sequence ID" value="XM_068066532.1"/>
</dbReference>
<feature type="non-terminal residue" evidence="2">
    <location>
        <position position="890"/>
    </location>
</feature>
<keyword evidence="3" id="KW-1185">Reference proteome</keyword>
<dbReference type="EMBL" id="MIGC01003208">
    <property type="protein sequence ID" value="PHJ19800.1"/>
    <property type="molecule type" value="Genomic_DNA"/>
</dbReference>
<feature type="compositionally biased region" description="Basic and acidic residues" evidence="1">
    <location>
        <begin position="573"/>
        <end position="606"/>
    </location>
</feature>
<feature type="region of interest" description="Disordered" evidence="1">
    <location>
        <begin position="552"/>
        <end position="606"/>
    </location>
</feature>
<feature type="compositionally biased region" description="Low complexity" evidence="1">
    <location>
        <begin position="447"/>
        <end position="469"/>
    </location>
</feature>